<dbReference type="PRINTS" id="PR01995">
    <property type="entry name" value="UPF0595"/>
</dbReference>
<dbReference type="Pfam" id="PF10170">
    <property type="entry name" value="C6_DPF"/>
    <property type="match status" value="1"/>
</dbReference>
<dbReference type="AlphaFoldDB" id="A0A1B6L8H0"/>
<name>A0A1B6L8H0_9HEMI</name>
<dbReference type="InterPro" id="IPR018785">
    <property type="entry name" value="CDPF1_dom"/>
</dbReference>
<protein>
    <recommendedName>
        <fullName evidence="2">Cysteine-rich DPF motif domain-containing protein 1</fullName>
    </recommendedName>
</protein>
<evidence type="ECO:0000256" key="1">
    <source>
        <dbReference type="ARBA" id="ARBA00007917"/>
    </source>
</evidence>
<evidence type="ECO:0000313" key="4">
    <source>
        <dbReference type="EMBL" id="JAT19956.1"/>
    </source>
</evidence>
<accession>A0A1B6L8H0</accession>
<evidence type="ECO:0000256" key="2">
    <source>
        <dbReference type="ARBA" id="ARBA00014801"/>
    </source>
</evidence>
<feature type="domain" description="Cysteine-rich DPF motif" evidence="3">
    <location>
        <begin position="15"/>
        <end position="106"/>
    </location>
</feature>
<evidence type="ECO:0000259" key="3">
    <source>
        <dbReference type="Pfam" id="PF10170"/>
    </source>
</evidence>
<organism evidence="4">
    <name type="scientific">Graphocephala atropunctata</name>
    <dbReference type="NCBI Taxonomy" id="36148"/>
    <lineage>
        <taxon>Eukaryota</taxon>
        <taxon>Metazoa</taxon>
        <taxon>Ecdysozoa</taxon>
        <taxon>Arthropoda</taxon>
        <taxon>Hexapoda</taxon>
        <taxon>Insecta</taxon>
        <taxon>Pterygota</taxon>
        <taxon>Neoptera</taxon>
        <taxon>Paraneoptera</taxon>
        <taxon>Hemiptera</taxon>
        <taxon>Auchenorrhyncha</taxon>
        <taxon>Membracoidea</taxon>
        <taxon>Cicadellidae</taxon>
        <taxon>Cicadellinae</taxon>
        <taxon>Cicadellini</taxon>
        <taxon>Graphocephala</taxon>
    </lineage>
</organism>
<dbReference type="PANTHER" id="PTHR31849">
    <property type="entry name" value="CYSTEINE-RICH PDF MOTIF DOMAIN-CONTAINING PROTEIN 1"/>
    <property type="match status" value="1"/>
</dbReference>
<comment type="similarity">
    <text evidence="1">Belongs to the CDPF1 family.</text>
</comment>
<gene>
    <name evidence="4" type="ORF">g.18008</name>
</gene>
<dbReference type="EMBL" id="GEBQ01020021">
    <property type="protein sequence ID" value="JAT19956.1"/>
    <property type="molecule type" value="Transcribed_RNA"/>
</dbReference>
<reference evidence="4" key="1">
    <citation type="submission" date="2015-11" db="EMBL/GenBank/DDBJ databases">
        <title>De novo transcriptome assembly of four potential Pierce s Disease insect vectors from Arizona vineyards.</title>
        <authorList>
            <person name="Tassone E.E."/>
        </authorList>
    </citation>
    <scope>NUCLEOTIDE SEQUENCE</scope>
</reference>
<dbReference type="InterPro" id="IPR042426">
    <property type="entry name" value="CDPF1"/>
</dbReference>
<dbReference type="PANTHER" id="PTHR31849:SF1">
    <property type="entry name" value="CYSTEINE-RICH DPF MOTIF DOMAIN-CONTAINING PROTEIN 1"/>
    <property type="match status" value="1"/>
</dbReference>
<proteinExistence type="inferred from homology"/>
<sequence length="113" mass="12940">MSEKSSAEVETRPEFQCTVCGLSEIYDYKGKQPPFSKLINLANECYIMKDPFSPPKRGQFLVLGSDCVLCRKPFCQGADCSFYYIDFYCLQCALKNIGLFPSQLHEILCKRKK</sequence>